<dbReference type="InterPro" id="IPR017853">
    <property type="entry name" value="GH"/>
</dbReference>
<dbReference type="AlphaFoldDB" id="A0A9P4IHU0"/>
<reference evidence="2" key="1">
    <citation type="journal article" date="2020" name="Stud. Mycol.">
        <title>101 Dothideomycetes genomes: a test case for predicting lifestyles and emergence of pathogens.</title>
        <authorList>
            <person name="Haridas S."/>
            <person name="Albert R."/>
            <person name="Binder M."/>
            <person name="Bloem J."/>
            <person name="Labutti K."/>
            <person name="Salamov A."/>
            <person name="Andreopoulos B."/>
            <person name="Baker S."/>
            <person name="Barry K."/>
            <person name="Bills G."/>
            <person name="Bluhm B."/>
            <person name="Cannon C."/>
            <person name="Castanera R."/>
            <person name="Culley D."/>
            <person name="Daum C."/>
            <person name="Ezra D."/>
            <person name="Gonzalez J."/>
            <person name="Henrissat B."/>
            <person name="Kuo A."/>
            <person name="Liang C."/>
            <person name="Lipzen A."/>
            <person name="Lutzoni F."/>
            <person name="Magnuson J."/>
            <person name="Mondo S."/>
            <person name="Nolan M."/>
            <person name="Ohm R."/>
            <person name="Pangilinan J."/>
            <person name="Park H.-J."/>
            <person name="Ramirez L."/>
            <person name="Alfaro M."/>
            <person name="Sun H."/>
            <person name="Tritt A."/>
            <person name="Yoshinaga Y."/>
            <person name="Zwiers L.-H."/>
            <person name="Turgeon B."/>
            <person name="Goodwin S."/>
            <person name="Spatafora J."/>
            <person name="Crous P."/>
            <person name="Grigoriev I."/>
        </authorList>
    </citation>
    <scope>NUCLEOTIDE SEQUENCE</scope>
    <source>
        <strain evidence="2">CBS 133067</strain>
    </source>
</reference>
<feature type="signal peptide" evidence="1">
    <location>
        <begin position="1"/>
        <end position="21"/>
    </location>
</feature>
<gene>
    <name evidence="2" type="ORF">NA57DRAFT_53769</name>
</gene>
<dbReference type="OrthoDB" id="2338662at2759"/>
<evidence type="ECO:0000313" key="3">
    <source>
        <dbReference type="Proteomes" id="UP000799772"/>
    </source>
</evidence>
<dbReference type="SUPFAM" id="SSF51445">
    <property type="entry name" value="(Trans)glycosidases"/>
    <property type="match status" value="1"/>
</dbReference>
<evidence type="ECO:0000313" key="2">
    <source>
        <dbReference type="EMBL" id="KAF2101825.1"/>
    </source>
</evidence>
<organism evidence="2 3">
    <name type="scientific">Rhizodiscina lignyota</name>
    <dbReference type="NCBI Taxonomy" id="1504668"/>
    <lineage>
        <taxon>Eukaryota</taxon>
        <taxon>Fungi</taxon>
        <taxon>Dikarya</taxon>
        <taxon>Ascomycota</taxon>
        <taxon>Pezizomycotina</taxon>
        <taxon>Dothideomycetes</taxon>
        <taxon>Pleosporomycetidae</taxon>
        <taxon>Aulographales</taxon>
        <taxon>Rhizodiscinaceae</taxon>
        <taxon>Rhizodiscina</taxon>
    </lineage>
</organism>
<dbReference type="Proteomes" id="UP000799772">
    <property type="component" value="Unassembled WGS sequence"/>
</dbReference>
<evidence type="ECO:0008006" key="4">
    <source>
        <dbReference type="Google" id="ProtNLM"/>
    </source>
</evidence>
<keyword evidence="3" id="KW-1185">Reference proteome</keyword>
<comment type="caution">
    <text evidence="2">The sequence shown here is derived from an EMBL/GenBank/DDBJ whole genome shotgun (WGS) entry which is preliminary data.</text>
</comment>
<dbReference type="Gene3D" id="3.20.20.80">
    <property type="entry name" value="Glycosidases"/>
    <property type="match status" value="1"/>
</dbReference>
<keyword evidence="1" id="KW-0732">Signal</keyword>
<name>A0A9P4IHU0_9PEZI</name>
<accession>A0A9P4IHU0</accession>
<evidence type="ECO:0000256" key="1">
    <source>
        <dbReference type="SAM" id="SignalP"/>
    </source>
</evidence>
<feature type="chain" id="PRO_5040413741" description="Glycoside hydrolase subgroup catalytic core" evidence="1">
    <location>
        <begin position="22"/>
        <end position="584"/>
    </location>
</feature>
<dbReference type="EMBL" id="ML978123">
    <property type="protein sequence ID" value="KAF2101825.1"/>
    <property type="molecule type" value="Genomic_DNA"/>
</dbReference>
<sequence>MRAYGLFYGALFGSLAIETAGQFNNPPSVLIWCGKAYNANNASFNPGGWLSPPEKSDVPLLDLRVYPRFQVYTASEDSATLVVDVEVSYRTGMPLCDYGGNNSVFYDTRSPGPPQLHLTVSDAADSSVLISNAAVPLGSIGEELSISLGDLPAQSLPRDLEVTASLDGCTKTFKISTQILRVPDRTDGGTVTKLDRKNGGLLVQDYKTAGSPLQPLLPYSYYVDWGGWLMNSTSQMNVFKSYGFNIIHIVPPGGPEPFNWTQFDAFMDRADELQLWVMYDMRNTYLNLSSLEEQVNHLKSRKSLLTWYTADEPDGNSDPLNGTTLAYQKLRELDPYRPVSLVLNCYNFHFPEYTAGADIIMEDVYPIATNLTFSDQWNTTCNTTYGDCGCDDCFAPPGSIEDVRKRYEAFDDYESWLGWKEGPPKPIWGVPQAFGGSEYWKRPPTATEEAAMAMLRINNGAKGIVAWNWPTTMELANVTGMLARSLTQPAVTETLLGSQPIKLETNLADSKIDARLWRAKGKMLLSIVAVTTAGSDGEVVVQLPKKIDKVDSVVWGAGDSWNVHGKELRKSVLSGYEVDVFFVS</sequence>
<proteinExistence type="predicted"/>
<protein>
    <recommendedName>
        <fullName evidence="4">Glycoside hydrolase subgroup catalytic core</fullName>
    </recommendedName>
</protein>